<evidence type="ECO:0000256" key="1">
    <source>
        <dbReference type="SAM" id="MobiDB-lite"/>
    </source>
</evidence>
<accession>A0A0C3B0Z1</accession>
<dbReference type="AlphaFoldDB" id="A0A0C3B0Z1"/>
<dbReference type="OrthoDB" id="10261524at2759"/>
<name>A0A0C3B0Z1_SERVB</name>
<dbReference type="PANTHER" id="PTHR37325">
    <property type="entry name" value="OXIDOREDUCTASE 21 KDA SUBUNIT, PUTATIVE (AFU_ORTHOLOGUE AFUA_4G05910)-RELATED"/>
    <property type="match status" value="1"/>
</dbReference>
<dbReference type="PANTHER" id="PTHR37325:SF1">
    <property type="entry name" value="OXIDOREDUCTASE 21 KDA SUBUNIT, PUTATIVE (AFU_ORTHOLOGUE AFUA_4G05910)-RELATED"/>
    <property type="match status" value="1"/>
</dbReference>
<protein>
    <recommendedName>
        <fullName evidence="4">NUZM, NADH-ubiquinone oxidoreductase 21.3 kDa subunit</fullName>
    </recommendedName>
</protein>
<dbReference type="STRING" id="933852.A0A0C3B0Z1"/>
<organism evidence="2 3">
    <name type="scientific">Serendipita vermifera MAFF 305830</name>
    <dbReference type="NCBI Taxonomy" id="933852"/>
    <lineage>
        <taxon>Eukaryota</taxon>
        <taxon>Fungi</taxon>
        <taxon>Dikarya</taxon>
        <taxon>Basidiomycota</taxon>
        <taxon>Agaricomycotina</taxon>
        <taxon>Agaricomycetes</taxon>
        <taxon>Sebacinales</taxon>
        <taxon>Serendipitaceae</taxon>
        <taxon>Serendipita</taxon>
    </lineage>
</organism>
<dbReference type="InterPro" id="IPR016813">
    <property type="entry name" value="NADH_Ub_cplx-1_21kDa"/>
</dbReference>
<reference evidence="3" key="2">
    <citation type="submission" date="2015-01" db="EMBL/GenBank/DDBJ databases">
        <title>Evolutionary Origins and Diversification of the Mycorrhizal Mutualists.</title>
        <authorList>
            <consortium name="DOE Joint Genome Institute"/>
            <consortium name="Mycorrhizal Genomics Consortium"/>
            <person name="Kohler A."/>
            <person name="Kuo A."/>
            <person name="Nagy L.G."/>
            <person name="Floudas D."/>
            <person name="Copeland A."/>
            <person name="Barry K.W."/>
            <person name="Cichocki N."/>
            <person name="Veneault-Fourrey C."/>
            <person name="LaButti K."/>
            <person name="Lindquist E.A."/>
            <person name="Lipzen A."/>
            <person name="Lundell T."/>
            <person name="Morin E."/>
            <person name="Murat C."/>
            <person name="Riley R."/>
            <person name="Ohm R."/>
            <person name="Sun H."/>
            <person name="Tunlid A."/>
            <person name="Henrissat B."/>
            <person name="Grigoriev I.V."/>
            <person name="Hibbett D.S."/>
            <person name="Martin F."/>
        </authorList>
    </citation>
    <scope>NUCLEOTIDE SEQUENCE [LARGE SCALE GENOMIC DNA]</scope>
    <source>
        <strain evidence="3">MAFF 305830</strain>
    </source>
</reference>
<dbReference type="EMBL" id="KN824284">
    <property type="protein sequence ID" value="KIM30435.1"/>
    <property type="molecule type" value="Genomic_DNA"/>
</dbReference>
<evidence type="ECO:0000313" key="2">
    <source>
        <dbReference type="EMBL" id="KIM30435.1"/>
    </source>
</evidence>
<feature type="region of interest" description="Disordered" evidence="1">
    <location>
        <begin position="39"/>
        <end position="63"/>
    </location>
</feature>
<evidence type="ECO:0000313" key="3">
    <source>
        <dbReference type="Proteomes" id="UP000054097"/>
    </source>
</evidence>
<sequence length="178" mass="19653">MAAKKSADHTLYHLTPKGFWKKFRDMVVVNPEISSGLPLADVHRRPQPGSRPERYSTPSTMASDIAQNPYWKRDVRRVYPQTSVITQEDFSKILIASPQAQSITAPDSTSSSVPVPAANLEGAPLSDVIGAIYAGQTVYSPEKLPPVPPTTPAKQWVPTRSPDAPHAPYAYWPMKLYK</sequence>
<dbReference type="PIRSF" id="PIRSF022976">
    <property type="entry name" value="NADH_Oxi_21kDa"/>
    <property type="match status" value="1"/>
</dbReference>
<proteinExistence type="predicted"/>
<dbReference type="HOGENOM" id="CLU_081626_2_1_1"/>
<dbReference type="CDD" id="cd22849">
    <property type="entry name" value="NuzM"/>
    <property type="match status" value="1"/>
</dbReference>
<dbReference type="Proteomes" id="UP000054097">
    <property type="component" value="Unassembled WGS sequence"/>
</dbReference>
<gene>
    <name evidence="2" type="ORF">M408DRAFT_328033</name>
</gene>
<evidence type="ECO:0008006" key="4">
    <source>
        <dbReference type="Google" id="ProtNLM"/>
    </source>
</evidence>
<reference evidence="2 3" key="1">
    <citation type="submission" date="2014-04" db="EMBL/GenBank/DDBJ databases">
        <authorList>
            <consortium name="DOE Joint Genome Institute"/>
            <person name="Kuo A."/>
            <person name="Zuccaro A."/>
            <person name="Kohler A."/>
            <person name="Nagy L.G."/>
            <person name="Floudas D."/>
            <person name="Copeland A."/>
            <person name="Barry K.W."/>
            <person name="Cichocki N."/>
            <person name="Veneault-Fourrey C."/>
            <person name="LaButti K."/>
            <person name="Lindquist E.A."/>
            <person name="Lipzen A."/>
            <person name="Lundell T."/>
            <person name="Morin E."/>
            <person name="Murat C."/>
            <person name="Sun H."/>
            <person name="Tunlid A."/>
            <person name="Henrissat B."/>
            <person name="Grigoriev I.V."/>
            <person name="Hibbett D.S."/>
            <person name="Martin F."/>
            <person name="Nordberg H.P."/>
            <person name="Cantor M.N."/>
            <person name="Hua S.X."/>
        </authorList>
    </citation>
    <scope>NUCLEOTIDE SEQUENCE [LARGE SCALE GENOMIC DNA]</scope>
    <source>
        <strain evidence="2 3">MAFF 305830</strain>
    </source>
</reference>
<keyword evidence="3" id="KW-1185">Reference proteome</keyword>